<protein>
    <recommendedName>
        <fullName evidence="1">Pyridoxamine 5'-phosphate oxidase N-terminal domain-containing protein</fullName>
    </recommendedName>
</protein>
<sequence length="96" mass="10839">MIKLTEEMIELVNNARDSSNPCVVATASTDGTPNCGYMGTVLALDESSFVYRDRSGRLPLEHIEENLKAILLFRHAQKETGWKFRCTPYVHRQGPI</sequence>
<gene>
    <name evidence="2" type="ORF">METZ01_LOCUS413489</name>
</gene>
<dbReference type="InterPro" id="IPR012349">
    <property type="entry name" value="Split_barrel_FMN-bd"/>
</dbReference>
<dbReference type="SUPFAM" id="SSF50475">
    <property type="entry name" value="FMN-binding split barrel"/>
    <property type="match status" value="1"/>
</dbReference>
<evidence type="ECO:0000259" key="1">
    <source>
        <dbReference type="Pfam" id="PF01243"/>
    </source>
</evidence>
<organism evidence="2">
    <name type="scientific">marine metagenome</name>
    <dbReference type="NCBI Taxonomy" id="408172"/>
    <lineage>
        <taxon>unclassified sequences</taxon>
        <taxon>metagenomes</taxon>
        <taxon>ecological metagenomes</taxon>
    </lineage>
</organism>
<dbReference type="PANTHER" id="PTHR40660">
    <property type="entry name" value="5'-PHOSPHATE OXIDASE PUTATIVE DOMAIN-CONTAINING PROTEIN-RELATED"/>
    <property type="match status" value="1"/>
</dbReference>
<evidence type="ECO:0000313" key="2">
    <source>
        <dbReference type="EMBL" id="SVD60635.1"/>
    </source>
</evidence>
<reference evidence="2" key="1">
    <citation type="submission" date="2018-05" db="EMBL/GenBank/DDBJ databases">
        <authorList>
            <person name="Lanie J.A."/>
            <person name="Ng W.-L."/>
            <person name="Kazmierczak K.M."/>
            <person name="Andrzejewski T.M."/>
            <person name="Davidsen T.M."/>
            <person name="Wayne K.J."/>
            <person name="Tettelin H."/>
            <person name="Glass J.I."/>
            <person name="Rusch D."/>
            <person name="Podicherti R."/>
            <person name="Tsui H.-C.T."/>
            <person name="Winkler M.E."/>
        </authorList>
    </citation>
    <scope>NUCLEOTIDE SEQUENCE</scope>
</reference>
<dbReference type="Pfam" id="PF01243">
    <property type="entry name" value="PNPOx_N"/>
    <property type="match status" value="1"/>
</dbReference>
<feature type="non-terminal residue" evidence="2">
    <location>
        <position position="96"/>
    </location>
</feature>
<dbReference type="PANTHER" id="PTHR40660:SF1">
    <property type="entry name" value="5'-PHOSPHATE OXIDASE PUTATIVE DOMAIN-CONTAINING PROTEIN-RELATED"/>
    <property type="match status" value="1"/>
</dbReference>
<dbReference type="InterPro" id="IPR011576">
    <property type="entry name" value="Pyridox_Oxase_N"/>
</dbReference>
<dbReference type="Gene3D" id="2.30.110.10">
    <property type="entry name" value="Electron Transport, Fmn-binding Protein, Chain A"/>
    <property type="match status" value="1"/>
</dbReference>
<dbReference type="AlphaFoldDB" id="A0A382WQI7"/>
<accession>A0A382WQI7</accession>
<dbReference type="EMBL" id="UINC01161441">
    <property type="protein sequence ID" value="SVD60635.1"/>
    <property type="molecule type" value="Genomic_DNA"/>
</dbReference>
<feature type="domain" description="Pyridoxamine 5'-phosphate oxidase N-terminal" evidence="1">
    <location>
        <begin position="12"/>
        <end position="75"/>
    </location>
</feature>
<name>A0A382WQI7_9ZZZZ</name>
<proteinExistence type="predicted"/>